<dbReference type="AlphaFoldDB" id="A0A6L7GQD8"/>
<name>A0A6L7GQD8_9ACTN</name>
<dbReference type="EMBL" id="WMBR01000001">
    <property type="protein sequence ID" value="MXP20748.1"/>
    <property type="molecule type" value="Genomic_DNA"/>
</dbReference>
<feature type="compositionally biased region" description="Gly residues" evidence="1">
    <location>
        <begin position="392"/>
        <end position="405"/>
    </location>
</feature>
<organism evidence="3 4">
    <name type="scientific">Gordonia mangrovi</name>
    <dbReference type="NCBI Taxonomy" id="2665643"/>
    <lineage>
        <taxon>Bacteria</taxon>
        <taxon>Bacillati</taxon>
        <taxon>Actinomycetota</taxon>
        <taxon>Actinomycetes</taxon>
        <taxon>Mycobacteriales</taxon>
        <taxon>Gordoniaceae</taxon>
        <taxon>Gordonia</taxon>
    </lineage>
</organism>
<feature type="region of interest" description="Disordered" evidence="1">
    <location>
        <begin position="378"/>
        <end position="412"/>
    </location>
</feature>
<gene>
    <name evidence="3" type="ORF">GIY30_05175</name>
</gene>
<dbReference type="PANTHER" id="PTHR37489">
    <property type="entry name" value="DUF3500 DOMAIN-CONTAINING PROTEIN"/>
    <property type="match status" value="1"/>
</dbReference>
<evidence type="ECO:0000313" key="4">
    <source>
        <dbReference type="Proteomes" id="UP000475545"/>
    </source>
</evidence>
<protein>
    <submittedName>
        <fullName evidence="3">DUF3500 domain-containing protein</fullName>
    </submittedName>
</protein>
<dbReference type="InterPro" id="IPR021889">
    <property type="entry name" value="DUF3500"/>
</dbReference>
<evidence type="ECO:0000256" key="1">
    <source>
        <dbReference type="SAM" id="MobiDB-lite"/>
    </source>
</evidence>
<feature type="chain" id="PRO_5026839640" evidence="2">
    <location>
        <begin position="31"/>
        <end position="412"/>
    </location>
</feature>
<comment type="caution">
    <text evidence="3">The sequence shown here is derived from an EMBL/GenBank/DDBJ whole genome shotgun (WGS) entry which is preliminary data.</text>
</comment>
<dbReference type="Proteomes" id="UP000475545">
    <property type="component" value="Unassembled WGS sequence"/>
</dbReference>
<feature type="signal peptide" evidence="2">
    <location>
        <begin position="1"/>
        <end position="30"/>
    </location>
</feature>
<dbReference type="PANTHER" id="PTHR37489:SF1">
    <property type="entry name" value="DUF3500 DOMAIN-CONTAINING PROTEIN"/>
    <property type="match status" value="1"/>
</dbReference>
<evidence type="ECO:0000256" key="2">
    <source>
        <dbReference type="SAM" id="SignalP"/>
    </source>
</evidence>
<dbReference type="Pfam" id="PF12006">
    <property type="entry name" value="DUF3500"/>
    <property type="match status" value="1"/>
</dbReference>
<sequence length="412" mass="42745">MNISPSHRAATIVASLVLAGGLTLSGCASGTEDATSTTSASTTSAATVDDSSLTSPDSETSAGTITATADAAEQFLDTLTDEQREAVVYAYDDETKTTSWSNFPVTFVDRAGLNLTDLDSEQRRAAMAVLEALLSDDGYDTVTGIIGGDQFLLDNSSSSEDSLGQYYIAFFGDPSDSQAWQVQFGGHHLGINATLNGADASITFAPTHLGAQPAVYTDADGNEVQSLSGMYETAFAFYDSLTEEQRAQLYQGSNVSNLVCGAGDTCDYPSGTGIAGADLTDEQKELLLDVVANWVGMSDPETTAAALSEIEATLDQTYVNWSGATEYDMSQGNGIYFQISGPDVYIEFSNQQGSAGADVDGYTTSGWGHIHTIYRDPTNDYAGSVTQQEASGMGGGPGGANGPGGPGGPPGN</sequence>
<evidence type="ECO:0000313" key="3">
    <source>
        <dbReference type="EMBL" id="MXP20748.1"/>
    </source>
</evidence>
<proteinExistence type="predicted"/>
<dbReference type="RefSeq" id="WP_160900850.1">
    <property type="nucleotide sequence ID" value="NZ_CP102850.1"/>
</dbReference>
<reference evidence="3 4" key="1">
    <citation type="submission" date="2019-11" db="EMBL/GenBank/DDBJ databases">
        <title>Gordonia sp. nov., a novel actinobacterium isolated from mangrove soil in Hainan.</title>
        <authorList>
            <person name="Huang X."/>
            <person name="Xie Y."/>
            <person name="Chu X."/>
            <person name="Xiao K."/>
        </authorList>
    </citation>
    <scope>NUCLEOTIDE SEQUENCE [LARGE SCALE GENOMIC DNA]</scope>
    <source>
        <strain evidence="3 4">HNM0687</strain>
    </source>
</reference>
<accession>A0A6L7GQD8</accession>
<keyword evidence="4" id="KW-1185">Reference proteome</keyword>
<keyword evidence="2" id="KW-0732">Signal</keyword>